<gene>
    <name evidence="1" type="ORF">BpHYR1_045787</name>
</gene>
<protein>
    <submittedName>
        <fullName evidence="1">Uncharacterized protein</fullName>
    </submittedName>
</protein>
<name>A0A3M7PLS4_BRAPC</name>
<keyword evidence="2" id="KW-1185">Reference proteome</keyword>
<organism evidence="1 2">
    <name type="scientific">Brachionus plicatilis</name>
    <name type="common">Marine rotifer</name>
    <name type="synonym">Brachionus muelleri</name>
    <dbReference type="NCBI Taxonomy" id="10195"/>
    <lineage>
        <taxon>Eukaryota</taxon>
        <taxon>Metazoa</taxon>
        <taxon>Spiralia</taxon>
        <taxon>Gnathifera</taxon>
        <taxon>Rotifera</taxon>
        <taxon>Eurotatoria</taxon>
        <taxon>Monogononta</taxon>
        <taxon>Pseudotrocha</taxon>
        <taxon>Ploima</taxon>
        <taxon>Brachionidae</taxon>
        <taxon>Brachionus</taxon>
    </lineage>
</organism>
<accession>A0A3M7PLS4</accession>
<dbReference type="AlphaFoldDB" id="A0A3M7PLS4"/>
<proteinExistence type="predicted"/>
<comment type="caution">
    <text evidence="1">The sequence shown here is derived from an EMBL/GenBank/DDBJ whole genome shotgun (WGS) entry which is preliminary data.</text>
</comment>
<sequence>EKVGKDVIGVMFTLVPLGPSIRSPSLDVLEHVFMLHHNLNAHG</sequence>
<dbReference type="EMBL" id="REGN01009994">
    <property type="protein sequence ID" value="RMZ99923.1"/>
    <property type="molecule type" value="Genomic_DNA"/>
</dbReference>
<dbReference type="Proteomes" id="UP000276133">
    <property type="component" value="Unassembled WGS sequence"/>
</dbReference>
<evidence type="ECO:0000313" key="2">
    <source>
        <dbReference type="Proteomes" id="UP000276133"/>
    </source>
</evidence>
<reference evidence="1 2" key="1">
    <citation type="journal article" date="2018" name="Sci. Rep.">
        <title>Genomic signatures of local adaptation to the degree of environmental predictability in rotifers.</title>
        <authorList>
            <person name="Franch-Gras L."/>
            <person name="Hahn C."/>
            <person name="Garcia-Roger E.M."/>
            <person name="Carmona M.J."/>
            <person name="Serra M."/>
            <person name="Gomez A."/>
        </authorList>
    </citation>
    <scope>NUCLEOTIDE SEQUENCE [LARGE SCALE GENOMIC DNA]</scope>
    <source>
        <strain evidence="1">HYR1</strain>
    </source>
</reference>
<evidence type="ECO:0000313" key="1">
    <source>
        <dbReference type="EMBL" id="RMZ99923.1"/>
    </source>
</evidence>
<feature type="non-terminal residue" evidence="1">
    <location>
        <position position="1"/>
    </location>
</feature>